<dbReference type="InterPro" id="IPR001245">
    <property type="entry name" value="Ser-Thr/Tyr_kinase_cat_dom"/>
</dbReference>
<dbReference type="PROSITE" id="PS50011">
    <property type="entry name" value="PROTEIN_KINASE_DOM"/>
    <property type="match status" value="1"/>
</dbReference>
<dbReference type="Proteomes" id="UP000022910">
    <property type="component" value="Unassembled WGS sequence"/>
</dbReference>
<dbReference type="SUPFAM" id="SSF81901">
    <property type="entry name" value="HCP-like"/>
    <property type="match status" value="1"/>
</dbReference>
<organism evidence="2 3">
    <name type="scientific">Rhizophagus irregularis (strain DAOM 197198w)</name>
    <name type="common">Glomus intraradices</name>
    <dbReference type="NCBI Taxonomy" id="1432141"/>
    <lineage>
        <taxon>Eukaryota</taxon>
        <taxon>Fungi</taxon>
        <taxon>Fungi incertae sedis</taxon>
        <taxon>Mucoromycota</taxon>
        <taxon>Glomeromycotina</taxon>
        <taxon>Glomeromycetes</taxon>
        <taxon>Glomerales</taxon>
        <taxon>Glomeraceae</taxon>
        <taxon>Rhizophagus</taxon>
    </lineage>
</organism>
<dbReference type="PRINTS" id="PR00109">
    <property type="entry name" value="TYRKINASE"/>
</dbReference>
<dbReference type="HOGENOM" id="CLU_000288_7_12_1"/>
<sequence length="590" mass="67733">MQVTENTNEWINWIEESVSKEYYRFYERAHFSNIQKVGTGRFGKVYRANWKNSGKYLALRSFFNLDDVTAKEVVHELKIHRDIQFHNNIIKFHGIAKFDPENQNFQSNNYLLVMEYADSGTLKNYLKENFNNLTWNDKCNLAYQLACAVSCLHNEGVVHRDLHSSNVLVRQNTIKLSDFGLSKRIELSSNAQSNLLGTIPYVDPKGFSERRENKNSTQISSLNEKSDIYSVGVLFWEISSGHPPFYTEGGQYDIDLALEISQGLREKPIPNTPDDYIKVYTDCWSGEPVNRPTINQVVERLKTIIEKSNVTTTIDTSTNIDNSLHGELSQVNQTFDKINISEKELGKTVNDIVKYIFQMANEGKDTKTIKYILNYFNNNNINPQEIYNWLLINQSNPDYIFLLGYFNYLGIETEIDEKKAFDLFISVSEQNHTLTQYYVGLCYEFGRGTVKNGKLAFEYYEKVANKGYASGKFKIGYFYKNGIGTNVNKQKTIELYKQAANLGNCAAQNNLAIMYKSGDGVGKDYVKAFELYHKAANLGDSTAQFNVAAMYENGDGIVRDLSSAIYWYEKSAKQGFQRAQDRLEILKFFV</sequence>
<dbReference type="InterPro" id="IPR051681">
    <property type="entry name" value="Ser/Thr_Kinases-Pseudokinases"/>
</dbReference>
<reference evidence="2 3" key="1">
    <citation type="submission" date="2014-02" db="EMBL/GenBank/DDBJ databases">
        <title>Single nucleus genome sequencing reveals high similarity among nuclei of an endomycorrhizal fungus.</title>
        <authorList>
            <person name="Lin K."/>
            <person name="Geurts R."/>
            <person name="Zhang Z."/>
            <person name="Limpens E."/>
            <person name="Saunders D.G."/>
            <person name="Mu D."/>
            <person name="Pang E."/>
            <person name="Cao H."/>
            <person name="Cha H."/>
            <person name="Lin T."/>
            <person name="Zhou Q."/>
            <person name="Shang Y."/>
            <person name="Li Y."/>
            <person name="Ivanov S."/>
            <person name="Sharma T."/>
            <person name="Velzen R.V."/>
            <person name="Ruijter N.D."/>
            <person name="Aanen D.K."/>
            <person name="Win J."/>
            <person name="Kamoun S."/>
            <person name="Bisseling T."/>
            <person name="Huang S."/>
        </authorList>
    </citation>
    <scope>NUCLEOTIDE SEQUENCE [LARGE SCALE GENOMIC DNA]</scope>
    <source>
        <strain evidence="3">DAOM197198w</strain>
    </source>
</reference>
<dbReference type="SUPFAM" id="SSF56112">
    <property type="entry name" value="Protein kinase-like (PK-like)"/>
    <property type="match status" value="1"/>
</dbReference>
<keyword evidence="3" id="KW-1185">Reference proteome</keyword>
<evidence type="ECO:0000313" key="2">
    <source>
        <dbReference type="EMBL" id="EXX62345.1"/>
    </source>
</evidence>
<dbReference type="GO" id="GO:0005524">
    <property type="term" value="F:ATP binding"/>
    <property type="evidence" value="ECO:0007669"/>
    <property type="project" value="InterPro"/>
</dbReference>
<dbReference type="Pfam" id="PF08238">
    <property type="entry name" value="Sel1"/>
    <property type="match status" value="5"/>
</dbReference>
<dbReference type="Pfam" id="PF07714">
    <property type="entry name" value="PK_Tyr_Ser-Thr"/>
    <property type="match status" value="1"/>
</dbReference>
<dbReference type="PANTHER" id="PTHR44329:SF293">
    <property type="entry name" value="MITOGEN-ACTIVATED PROTEIN KINASE KINASE KINASE"/>
    <property type="match status" value="1"/>
</dbReference>
<gene>
    <name evidence="2" type="ORF">RirG_162640</name>
</gene>
<name>A0A015J6E8_RHIIW</name>
<dbReference type="InterPro" id="IPR011009">
    <property type="entry name" value="Kinase-like_dom_sf"/>
</dbReference>
<dbReference type="GO" id="GO:0004674">
    <property type="term" value="F:protein serine/threonine kinase activity"/>
    <property type="evidence" value="ECO:0007669"/>
    <property type="project" value="TreeGrafter"/>
</dbReference>
<evidence type="ECO:0000313" key="3">
    <source>
        <dbReference type="Proteomes" id="UP000022910"/>
    </source>
</evidence>
<accession>A0A015J6E8</accession>
<dbReference type="Gene3D" id="1.25.40.10">
    <property type="entry name" value="Tetratricopeptide repeat domain"/>
    <property type="match status" value="1"/>
</dbReference>
<comment type="caution">
    <text evidence="2">The sequence shown here is derived from an EMBL/GenBank/DDBJ whole genome shotgun (WGS) entry which is preliminary data.</text>
</comment>
<feature type="domain" description="Protein kinase" evidence="1">
    <location>
        <begin position="31"/>
        <end position="305"/>
    </location>
</feature>
<proteinExistence type="predicted"/>
<dbReference type="InterPro" id="IPR006597">
    <property type="entry name" value="Sel1-like"/>
</dbReference>
<dbReference type="Gene3D" id="1.10.510.10">
    <property type="entry name" value="Transferase(Phosphotransferase) domain 1"/>
    <property type="match status" value="1"/>
</dbReference>
<dbReference type="PANTHER" id="PTHR44329">
    <property type="entry name" value="SERINE/THREONINE-PROTEIN KINASE TNNI3K-RELATED"/>
    <property type="match status" value="1"/>
</dbReference>
<protein>
    <submittedName>
        <fullName evidence="2">Cdc15p</fullName>
    </submittedName>
</protein>
<dbReference type="InterPro" id="IPR000719">
    <property type="entry name" value="Prot_kinase_dom"/>
</dbReference>
<dbReference type="AlphaFoldDB" id="A0A015J6E8"/>
<evidence type="ECO:0000259" key="1">
    <source>
        <dbReference type="PROSITE" id="PS50011"/>
    </source>
</evidence>
<dbReference type="SMART" id="SM00671">
    <property type="entry name" value="SEL1"/>
    <property type="match status" value="5"/>
</dbReference>
<dbReference type="EMBL" id="JEMT01024763">
    <property type="protein sequence ID" value="EXX62345.1"/>
    <property type="molecule type" value="Genomic_DNA"/>
</dbReference>
<dbReference type="InterPro" id="IPR011990">
    <property type="entry name" value="TPR-like_helical_dom_sf"/>
</dbReference>